<keyword evidence="10" id="KW-1185">Reference proteome</keyword>
<evidence type="ECO:0000259" key="6">
    <source>
        <dbReference type="Pfam" id="PF02631"/>
    </source>
</evidence>
<dbReference type="Pfam" id="PF02631">
    <property type="entry name" value="RecX_HTH2"/>
    <property type="match status" value="1"/>
</dbReference>
<dbReference type="InterPro" id="IPR036388">
    <property type="entry name" value="WH-like_DNA-bd_sf"/>
</dbReference>
<evidence type="ECO:0000256" key="2">
    <source>
        <dbReference type="ARBA" id="ARBA00009695"/>
    </source>
</evidence>
<feature type="domain" description="RecX second three-helical" evidence="6">
    <location>
        <begin position="109"/>
        <end position="146"/>
    </location>
</feature>
<evidence type="ECO:0000313" key="10">
    <source>
        <dbReference type="Proteomes" id="UP001224418"/>
    </source>
</evidence>
<sequence>MSNLVTKIEVQKKNKERVNIFVNEEFFIACDMSLVYMQGIKKGEEIDKEKINNIISEDNFIKAKSRSLRYLGRSYKTEKEVRKKLEECEYNEEVINRVIEFLKEYDFINDDRYTELFIKEKLKKHGKNKIKYDLKLKGVDEKLINEKINSLDEDKELDIAYEIASKKYNQLVRCEKDKLKIRKKLNDFLLRRGYDFSTVHILLKKVMEEGE</sequence>
<comment type="caution">
    <text evidence="9">The sequence shown here is derived from an EMBL/GenBank/DDBJ whole genome shotgun (WGS) entry which is preliminary data.</text>
</comment>
<dbReference type="InterPro" id="IPR053926">
    <property type="entry name" value="RecX_HTH_1st"/>
</dbReference>
<evidence type="ECO:0000256" key="4">
    <source>
        <dbReference type="ARBA" id="ARBA00022490"/>
    </source>
</evidence>
<name>A0ABU0JRI7_HATLI</name>
<proteinExistence type="inferred from homology"/>
<keyword evidence="4 5" id="KW-0963">Cytoplasm</keyword>
<dbReference type="Pfam" id="PF21982">
    <property type="entry name" value="RecX_HTH1"/>
    <property type="match status" value="1"/>
</dbReference>
<gene>
    <name evidence="5" type="primary">recX</name>
    <name evidence="9" type="ORF">QOZ93_000228</name>
</gene>
<dbReference type="PANTHER" id="PTHR33602:SF1">
    <property type="entry name" value="REGULATORY PROTEIN RECX FAMILY PROTEIN"/>
    <property type="match status" value="1"/>
</dbReference>
<evidence type="ECO:0000259" key="7">
    <source>
        <dbReference type="Pfam" id="PF21981"/>
    </source>
</evidence>
<protein>
    <recommendedName>
        <fullName evidence="3 5">Regulatory protein RecX</fullName>
    </recommendedName>
</protein>
<feature type="domain" description="RecX first three-helical" evidence="8">
    <location>
        <begin position="63"/>
        <end position="102"/>
    </location>
</feature>
<organism evidence="9 10">
    <name type="scientific">Hathewaya limosa</name>
    <name type="common">Clostridium limosum</name>
    <dbReference type="NCBI Taxonomy" id="1536"/>
    <lineage>
        <taxon>Bacteria</taxon>
        <taxon>Bacillati</taxon>
        <taxon>Bacillota</taxon>
        <taxon>Clostridia</taxon>
        <taxon>Eubacteriales</taxon>
        <taxon>Clostridiaceae</taxon>
        <taxon>Hathewaya</taxon>
    </lineage>
</organism>
<reference evidence="9 10" key="1">
    <citation type="submission" date="2023-07" db="EMBL/GenBank/DDBJ databases">
        <title>Genomic Encyclopedia of Type Strains, Phase IV (KMG-IV): sequencing the most valuable type-strain genomes for metagenomic binning, comparative biology and taxonomic classification.</title>
        <authorList>
            <person name="Goeker M."/>
        </authorList>
    </citation>
    <scope>NUCLEOTIDE SEQUENCE [LARGE SCALE GENOMIC DNA]</scope>
    <source>
        <strain evidence="9 10">DSM 1400</strain>
    </source>
</reference>
<comment type="similarity">
    <text evidence="2 5">Belongs to the RecX family.</text>
</comment>
<evidence type="ECO:0000256" key="5">
    <source>
        <dbReference type="HAMAP-Rule" id="MF_01114"/>
    </source>
</evidence>
<dbReference type="InterPro" id="IPR003783">
    <property type="entry name" value="Regulatory_RecX"/>
</dbReference>
<evidence type="ECO:0000256" key="1">
    <source>
        <dbReference type="ARBA" id="ARBA00004496"/>
    </source>
</evidence>
<dbReference type="Gene3D" id="1.10.10.10">
    <property type="entry name" value="Winged helix-like DNA-binding domain superfamily/Winged helix DNA-binding domain"/>
    <property type="match status" value="3"/>
</dbReference>
<dbReference type="RefSeq" id="WP_111943716.1">
    <property type="nucleotide sequence ID" value="NZ_BAAACJ010000024.1"/>
</dbReference>
<evidence type="ECO:0000259" key="8">
    <source>
        <dbReference type="Pfam" id="PF21982"/>
    </source>
</evidence>
<dbReference type="HAMAP" id="MF_01114">
    <property type="entry name" value="RecX"/>
    <property type="match status" value="1"/>
</dbReference>
<dbReference type="Pfam" id="PF21981">
    <property type="entry name" value="RecX_HTH3"/>
    <property type="match status" value="1"/>
</dbReference>
<dbReference type="NCBIfam" id="NF001058">
    <property type="entry name" value="PRK00117.4-1"/>
    <property type="match status" value="1"/>
</dbReference>
<dbReference type="Proteomes" id="UP001224418">
    <property type="component" value="Unassembled WGS sequence"/>
</dbReference>
<comment type="subcellular location">
    <subcellularLocation>
        <location evidence="1 5">Cytoplasm</location>
    </subcellularLocation>
</comment>
<dbReference type="EMBL" id="JAUSWN010000001">
    <property type="protein sequence ID" value="MDQ0478527.1"/>
    <property type="molecule type" value="Genomic_DNA"/>
</dbReference>
<feature type="domain" description="RecX third three-helical" evidence="7">
    <location>
        <begin position="155"/>
        <end position="199"/>
    </location>
</feature>
<evidence type="ECO:0000313" key="9">
    <source>
        <dbReference type="EMBL" id="MDQ0478527.1"/>
    </source>
</evidence>
<comment type="function">
    <text evidence="5">Modulates RecA activity.</text>
</comment>
<evidence type="ECO:0000256" key="3">
    <source>
        <dbReference type="ARBA" id="ARBA00018111"/>
    </source>
</evidence>
<dbReference type="InterPro" id="IPR053924">
    <property type="entry name" value="RecX_HTH_2nd"/>
</dbReference>
<accession>A0ABU0JRI7</accession>
<dbReference type="InterPro" id="IPR053925">
    <property type="entry name" value="RecX_HTH_3rd"/>
</dbReference>
<dbReference type="PANTHER" id="PTHR33602">
    <property type="entry name" value="REGULATORY PROTEIN RECX FAMILY PROTEIN"/>
    <property type="match status" value="1"/>
</dbReference>